<feature type="transmembrane region" description="Helical" evidence="9">
    <location>
        <begin position="299"/>
        <end position="322"/>
    </location>
</feature>
<dbReference type="PROSITE" id="PS50850">
    <property type="entry name" value="MFS"/>
    <property type="match status" value="1"/>
</dbReference>
<organism evidence="11 12">
    <name type="scientific">Dictyobacter halimunensis</name>
    <dbReference type="NCBI Taxonomy" id="3026934"/>
    <lineage>
        <taxon>Bacteria</taxon>
        <taxon>Bacillati</taxon>
        <taxon>Chloroflexota</taxon>
        <taxon>Ktedonobacteria</taxon>
        <taxon>Ktedonobacterales</taxon>
        <taxon>Dictyobacteraceae</taxon>
        <taxon>Dictyobacter</taxon>
    </lineage>
</organism>
<feature type="region of interest" description="Disordered" evidence="8">
    <location>
        <begin position="1"/>
        <end position="35"/>
    </location>
</feature>
<comment type="caution">
    <text evidence="11">The sequence shown here is derived from an EMBL/GenBank/DDBJ whole genome shotgun (WGS) entry which is preliminary data.</text>
</comment>
<feature type="transmembrane region" description="Helical" evidence="9">
    <location>
        <begin position="362"/>
        <end position="381"/>
    </location>
</feature>
<dbReference type="InterPro" id="IPR005829">
    <property type="entry name" value="Sugar_transporter_CS"/>
</dbReference>
<dbReference type="NCBIfam" id="TIGR00711">
    <property type="entry name" value="efflux_EmrB"/>
    <property type="match status" value="1"/>
</dbReference>
<evidence type="ECO:0000313" key="11">
    <source>
        <dbReference type="EMBL" id="GLV58013.1"/>
    </source>
</evidence>
<dbReference type="PRINTS" id="PR01036">
    <property type="entry name" value="TCRTETB"/>
</dbReference>
<dbReference type="PANTHER" id="PTHR42718">
    <property type="entry name" value="MAJOR FACILITATOR SUPERFAMILY MULTIDRUG TRANSPORTER MFSC"/>
    <property type="match status" value="1"/>
</dbReference>
<keyword evidence="5 9" id="KW-0812">Transmembrane</keyword>
<evidence type="ECO:0000259" key="10">
    <source>
        <dbReference type="PROSITE" id="PS50850"/>
    </source>
</evidence>
<evidence type="ECO:0000256" key="3">
    <source>
        <dbReference type="ARBA" id="ARBA00022448"/>
    </source>
</evidence>
<feature type="transmembrane region" description="Helical" evidence="9">
    <location>
        <begin position="257"/>
        <end position="278"/>
    </location>
</feature>
<feature type="transmembrane region" description="Helical" evidence="9">
    <location>
        <begin position="479"/>
        <end position="499"/>
    </location>
</feature>
<proteinExistence type="inferred from homology"/>
<comment type="subcellular location">
    <subcellularLocation>
        <location evidence="1">Cell membrane</location>
        <topology evidence="1">Multi-pass membrane protein</topology>
    </subcellularLocation>
</comment>
<evidence type="ECO:0000256" key="8">
    <source>
        <dbReference type="SAM" id="MobiDB-lite"/>
    </source>
</evidence>
<feature type="transmembrane region" description="Helical" evidence="9">
    <location>
        <begin position="387"/>
        <end position="404"/>
    </location>
</feature>
<keyword evidence="7 9" id="KW-0472">Membrane</keyword>
<feature type="transmembrane region" description="Helical" evidence="9">
    <location>
        <begin position="44"/>
        <end position="67"/>
    </location>
</feature>
<feature type="transmembrane region" description="Helical" evidence="9">
    <location>
        <begin position="230"/>
        <end position="251"/>
    </location>
</feature>
<feature type="transmembrane region" description="Helical" evidence="9">
    <location>
        <begin position="198"/>
        <end position="218"/>
    </location>
</feature>
<sequence length="510" mass="53091">MKQEEKTSQSDMKTNNQRVGSSDAPAPTGKEAAPQLQSGKWQTLLVVAIGVFMATLDSSIVNISLPAIARNFGVSLSGAVEWVIIAYLVVTAAVLLTAGRLADMIGRKSVWLTGLVVFTGSSALCGLAPNLAFLIAARALQGFGGALLMAVSPAMLTAAFPSHERGRALGLNAIIVALGVSIGPILGGFITGYFSWRWIFYVNLPIGILGLIATLSFIKEKVQRRPGRFDPLGAILLAVGLASLTAGLSFAQELGWGSPPILALLIVGVLALIILPFVELRVPNPAIVLSLLKNRVFTSALLSLIISFLALFAVSFMLPFYLEELRGFSTELSGLLLTPLPLTIACIAPFSGSLADRIGTRWLAAGGLAIAGLGLVFVSFLNAHTPIWGIVWPLLITGIGQSIFQSPNNSALLGAAPPQHQGSASGFLATARTMGQSLSIALAGAIFSALGGAAAGGILASGHGGSQMTQLQQTFVYSFHQTFIVCACIAVVGVLASLVRGKETPRAKSH</sequence>
<dbReference type="EMBL" id="BSRI01000002">
    <property type="protein sequence ID" value="GLV58013.1"/>
    <property type="molecule type" value="Genomic_DNA"/>
</dbReference>
<comment type="similarity">
    <text evidence="2">Belongs to the major facilitator superfamily. EmrB family.</text>
</comment>
<evidence type="ECO:0000256" key="1">
    <source>
        <dbReference type="ARBA" id="ARBA00004651"/>
    </source>
</evidence>
<dbReference type="CDD" id="cd17321">
    <property type="entry name" value="MFS_MMR_MDR_like"/>
    <property type="match status" value="1"/>
</dbReference>
<evidence type="ECO:0000313" key="12">
    <source>
        <dbReference type="Proteomes" id="UP001344906"/>
    </source>
</evidence>
<dbReference type="InterPro" id="IPR020846">
    <property type="entry name" value="MFS_dom"/>
</dbReference>
<keyword evidence="4" id="KW-1003">Cell membrane</keyword>
<evidence type="ECO:0000256" key="6">
    <source>
        <dbReference type="ARBA" id="ARBA00022989"/>
    </source>
</evidence>
<dbReference type="Proteomes" id="UP001344906">
    <property type="component" value="Unassembled WGS sequence"/>
</dbReference>
<gene>
    <name evidence="11" type="ORF">KDH_48470</name>
</gene>
<evidence type="ECO:0000256" key="2">
    <source>
        <dbReference type="ARBA" id="ARBA00008537"/>
    </source>
</evidence>
<evidence type="ECO:0000256" key="7">
    <source>
        <dbReference type="ARBA" id="ARBA00023136"/>
    </source>
</evidence>
<feature type="compositionally biased region" description="Polar residues" evidence="8">
    <location>
        <begin position="9"/>
        <end position="20"/>
    </location>
</feature>
<accession>A0ABQ6FUT2</accession>
<dbReference type="SUPFAM" id="SSF103473">
    <property type="entry name" value="MFS general substrate transporter"/>
    <property type="match status" value="1"/>
</dbReference>
<feature type="transmembrane region" description="Helical" evidence="9">
    <location>
        <begin position="438"/>
        <end position="459"/>
    </location>
</feature>
<evidence type="ECO:0000256" key="5">
    <source>
        <dbReference type="ARBA" id="ARBA00022692"/>
    </source>
</evidence>
<evidence type="ECO:0000256" key="4">
    <source>
        <dbReference type="ARBA" id="ARBA00022475"/>
    </source>
</evidence>
<dbReference type="InterPro" id="IPR036259">
    <property type="entry name" value="MFS_trans_sf"/>
</dbReference>
<feature type="domain" description="Major facilitator superfamily (MFS) profile" evidence="10">
    <location>
        <begin position="43"/>
        <end position="505"/>
    </location>
</feature>
<feature type="transmembrane region" description="Helical" evidence="9">
    <location>
        <begin position="334"/>
        <end position="355"/>
    </location>
</feature>
<dbReference type="PROSITE" id="PS00216">
    <property type="entry name" value="SUGAR_TRANSPORT_1"/>
    <property type="match status" value="1"/>
</dbReference>
<feature type="transmembrane region" description="Helical" evidence="9">
    <location>
        <begin position="143"/>
        <end position="162"/>
    </location>
</feature>
<dbReference type="PANTHER" id="PTHR42718:SF9">
    <property type="entry name" value="MAJOR FACILITATOR SUPERFAMILY MULTIDRUG TRANSPORTER MFSC"/>
    <property type="match status" value="1"/>
</dbReference>
<feature type="transmembrane region" description="Helical" evidence="9">
    <location>
        <begin position="110"/>
        <end position="137"/>
    </location>
</feature>
<evidence type="ECO:0000256" key="9">
    <source>
        <dbReference type="SAM" id="Phobius"/>
    </source>
</evidence>
<dbReference type="InterPro" id="IPR011701">
    <property type="entry name" value="MFS"/>
</dbReference>
<dbReference type="InterPro" id="IPR004638">
    <property type="entry name" value="EmrB-like"/>
</dbReference>
<keyword evidence="12" id="KW-1185">Reference proteome</keyword>
<keyword evidence="3" id="KW-0813">Transport</keyword>
<name>A0ABQ6FUT2_9CHLR</name>
<reference evidence="11 12" key="1">
    <citation type="submission" date="2023-02" db="EMBL/GenBank/DDBJ databases">
        <title>Dictyobacter halimunensis sp. nov., a new member of the class Ktedonobacteria from forest soil in a geothermal area.</title>
        <authorList>
            <person name="Rachmania M.K."/>
            <person name="Ningsih F."/>
            <person name="Sakai Y."/>
            <person name="Yabe S."/>
            <person name="Yokota A."/>
            <person name="Sjamsuridzal W."/>
        </authorList>
    </citation>
    <scope>NUCLEOTIDE SEQUENCE [LARGE SCALE GENOMIC DNA]</scope>
    <source>
        <strain evidence="11 12">S3.2.2.5</strain>
    </source>
</reference>
<dbReference type="RefSeq" id="WP_338254108.1">
    <property type="nucleotide sequence ID" value="NZ_BSRI01000002.1"/>
</dbReference>
<feature type="transmembrane region" description="Helical" evidence="9">
    <location>
        <begin position="79"/>
        <end position="98"/>
    </location>
</feature>
<dbReference type="Gene3D" id="1.20.1250.20">
    <property type="entry name" value="MFS general substrate transporter like domains"/>
    <property type="match status" value="1"/>
</dbReference>
<keyword evidence="6 9" id="KW-1133">Transmembrane helix</keyword>
<dbReference type="Pfam" id="PF07690">
    <property type="entry name" value="MFS_1"/>
    <property type="match status" value="1"/>
</dbReference>
<protein>
    <submittedName>
        <fullName evidence="11">MFS transporter</fullName>
    </submittedName>
</protein>
<feature type="transmembrane region" description="Helical" evidence="9">
    <location>
        <begin position="169"/>
        <end position="192"/>
    </location>
</feature>
<dbReference type="Gene3D" id="1.20.1720.10">
    <property type="entry name" value="Multidrug resistance protein D"/>
    <property type="match status" value="1"/>
</dbReference>